<dbReference type="Proteomes" id="UP000297540">
    <property type="component" value="Unassembled WGS sequence"/>
</dbReference>
<evidence type="ECO:0000313" key="1">
    <source>
        <dbReference type="EMBL" id="TFF35190.1"/>
    </source>
</evidence>
<proteinExistence type="predicted"/>
<gene>
    <name evidence="1" type="ORF">E2R66_19695</name>
</gene>
<protein>
    <submittedName>
        <fullName evidence="1">DUF4393 domain-containing protein</fullName>
    </submittedName>
</protein>
<organism evidence="1 2">
    <name type="scientific">Mucilaginibacter psychrotolerans</name>
    <dbReference type="NCBI Taxonomy" id="1524096"/>
    <lineage>
        <taxon>Bacteria</taxon>
        <taxon>Pseudomonadati</taxon>
        <taxon>Bacteroidota</taxon>
        <taxon>Sphingobacteriia</taxon>
        <taxon>Sphingobacteriales</taxon>
        <taxon>Sphingobacteriaceae</taxon>
        <taxon>Mucilaginibacter</taxon>
    </lineage>
</organism>
<evidence type="ECO:0000313" key="2">
    <source>
        <dbReference type="Proteomes" id="UP000297540"/>
    </source>
</evidence>
<dbReference type="OrthoDB" id="7063390at2"/>
<reference evidence="1 2" key="1">
    <citation type="journal article" date="2017" name="Int. J. Syst. Evol. Microbiol.">
        <title>Mucilaginibacterpsychrotolerans sp. nov., isolated from peatlands.</title>
        <authorList>
            <person name="Deng Y."/>
            <person name="Shen L."/>
            <person name="Xu B."/>
            <person name="Liu Y."/>
            <person name="Gu Z."/>
            <person name="Liu H."/>
            <person name="Zhou Y."/>
        </authorList>
    </citation>
    <scope>NUCLEOTIDE SEQUENCE [LARGE SCALE GENOMIC DNA]</scope>
    <source>
        <strain evidence="1 2">NH7-4</strain>
    </source>
</reference>
<dbReference type="Pfam" id="PF14337">
    <property type="entry name" value="Abi_alpha"/>
    <property type="match status" value="1"/>
</dbReference>
<dbReference type="RefSeq" id="WP_133233763.1">
    <property type="nucleotide sequence ID" value="NZ_SOZE01000023.1"/>
</dbReference>
<name>A0A4Y8S995_9SPHI</name>
<keyword evidence="2" id="KW-1185">Reference proteome</keyword>
<dbReference type="AlphaFoldDB" id="A0A4Y8S995"/>
<accession>A0A4Y8S995</accession>
<dbReference type="EMBL" id="SOZE01000023">
    <property type="protein sequence ID" value="TFF35190.1"/>
    <property type="molecule type" value="Genomic_DNA"/>
</dbReference>
<dbReference type="InterPro" id="IPR025506">
    <property type="entry name" value="Abi_alpha"/>
</dbReference>
<comment type="caution">
    <text evidence="1">The sequence shown here is derived from an EMBL/GenBank/DDBJ whole genome shotgun (WGS) entry which is preliminary data.</text>
</comment>
<sequence length="206" mass="23444">MGDLNLKSTTIEKSLDVASGLFNKLFGSVVEELSLRMTDNLKMFRLKNQIRNFKKIEKIVADNNITMRQINLKALVPYLEAVGLEEEESLQEAWANLMSNYIDSSKNLISHVYPDVLKQLSSNELALLEFIIVKTDLNTFTVKQFTEEEIGNVTRLNLIEERMRNDGGRGILSSNIAYPSGIFFPTRFGKSFYQACRIYAVSDQSL</sequence>